<keyword evidence="1" id="KW-0732">Signal</keyword>
<reference evidence="2 3" key="1">
    <citation type="journal article" date="2020" name="Microorganisms">
        <title>Osmotic Adaptation and Compatible Solute Biosynthesis of Phototrophic Bacteria as Revealed from Genome Analyses.</title>
        <authorList>
            <person name="Imhoff J.F."/>
            <person name="Rahn T."/>
            <person name="Kunzel S."/>
            <person name="Keller A."/>
            <person name="Neulinger S.C."/>
        </authorList>
    </citation>
    <scope>NUCLEOTIDE SEQUENCE [LARGE SCALE GENOMIC DNA]</scope>
    <source>
        <strain evidence="2 3">DSM 6210</strain>
    </source>
</reference>
<dbReference type="RefSeq" id="WP_200234770.1">
    <property type="nucleotide sequence ID" value="NZ_NRRV01000009.1"/>
</dbReference>
<evidence type="ECO:0000313" key="2">
    <source>
        <dbReference type="EMBL" id="MBK1630176.1"/>
    </source>
</evidence>
<sequence>METKQLTLAAYLCAGAAAPGLAGAADIGLFEWAFNVDGTVYGNGFTTPDAITDVPGLDSTSFDETTGLGRLVYQNSTIGDHFFGGYFDLEIDVADNGFSNENGSTAGAAAAGQSWEMDEPFNGDIFTNFQANTLDNTSSVDTTSFPIGTDVAMATIYAYSLLDNQVATITIDIAESLNTSGLALIQTDFGSGGTVELAADLDIRTQGVPAPATLVLLAFGLFGLHRTAAQRRA</sequence>
<feature type="signal peptide" evidence="1">
    <location>
        <begin position="1"/>
        <end position="24"/>
    </location>
</feature>
<comment type="caution">
    <text evidence="2">The sequence shown here is derived from an EMBL/GenBank/DDBJ whole genome shotgun (WGS) entry which is preliminary data.</text>
</comment>
<organism evidence="2 3">
    <name type="scientific">Thiohalocapsa halophila</name>
    <dbReference type="NCBI Taxonomy" id="69359"/>
    <lineage>
        <taxon>Bacteria</taxon>
        <taxon>Pseudomonadati</taxon>
        <taxon>Pseudomonadota</taxon>
        <taxon>Gammaproteobacteria</taxon>
        <taxon>Chromatiales</taxon>
        <taxon>Chromatiaceae</taxon>
        <taxon>Thiohalocapsa</taxon>
    </lineage>
</organism>
<evidence type="ECO:0000256" key="1">
    <source>
        <dbReference type="SAM" id="SignalP"/>
    </source>
</evidence>
<keyword evidence="3" id="KW-1185">Reference proteome</keyword>
<proteinExistence type="predicted"/>
<gene>
    <name evidence="2" type="ORF">CKO31_05345</name>
</gene>
<protein>
    <recommendedName>
        <fullName evidence="4">PEP-CTERM sorting domain-containing protein</fullName>
    </recommendedName>
</protein>
<name>A0ABS1CFL4_9GAMM</name>
<evidence type="ECO:0008006" key="4">
    <source>
        <dbReference type="Google" id="ProtNLM"/>
    </source>
</evidence>
<dbReference type="EMBL" id="NRRV01000009">
    <property type="protein sequence ID" value="MBK1630176.1"/>
    <property type="molecule type" value="Genomic_DNA"/>
</dbReference>
<accession>A0ABS1CFL4</accession>
<evidence type="ECO:0000313" key="3">
    <source>
        <dbReference type="Proteomes" id="UP000748752"/>
    </source>
</evidence>
<feature type="chain" id="PRO_5045795741" description="PEP-CTERM sorting domain-containing protein" evidence="1">
    <location>
        <begin position="25"/>
        <end position="233"/>
    </location>
</feature>
<dbReference type="Proteomes" id="UP000748752">
    <property type="component" value="Unassembled WGS sequence"/>
</dbReference>